<dbReference type="GO" id="GO:0003887">
    <property type="term" value="F:DNA-directed DNA polymerase activity"/>
    <property type="evidence" value="ECO:0007669"/>
    <property type="project" value="InterPro"/>
</dbReference>
<evidence type="ECO:0000256" key="2">
    <source>
        <dbReference type="ARBA" id="ARBA00026073"/>
    </source>
</evidence>
<evidence type="ECO:0000259" key="3">
    <source>
        <dbReference type="SMART" id="SM00479"/>
    </source>
</evidence>
<dbReference type="SUPFAM" id="SSF53098">
    <property type="entry name" value="Ribonuclease H-like"/>
    <property type="match status" value="1"/>
</dbReference>
<proteinExistence type="predicted"/>
<dbReference type="CDD" id="cd06127">
    <property type="entry name" value="DEDDh"/>
    <property type="match status" value="1"/>
</dbReference>
<dbReference type="AlphaFoldDB" id="A0A3E0HNG8"/>
<reference evidence="4 5" key="1">
    <citation type="submission" date="2018-08" db="EMBL/GenBank/DDBJ databases">
        <title>Genomic Encyclopedia of Type Strains, Phase IV (KMG-IV): sequencing the most valuable type-strain genomes for metagenomic binning, comparative biology and taxonomic classification.</title>
        <authorList>
            <person name="Goeker M."/>
        </authorList>
    </citation>
    <scope>NUCLEOTIDE SEQUENCE [LARGE SCALE GENOMIC DNA]</scope>
    <source>
        <strain evidence="4 5">DSM 18841</strain>
    </source>
</reference>
<comment type="function">
    <text evidence="1">DNA polymerase III is a complex, multichain enzyme responsible for most of the replicative synthesis in bacteria. The epsilon subunit contain the editing function and is a proofreading 3'-5' exonuclease.</text>
</comment>
<dbReference type="Pfam" id="PF00929">
    <property type="entry name" value="RNase_T"/>
    <property type="match status" value="1"/>
</dbReference>
<keyword evidence="5" id="KW-1185">Reference proteome</keyword>
<evidence type="ECO:0000313" key="4">
    <source>
        <dbReference type="EMBL" id="REH47545.1"/>
    </source>
</evidence>
<gene>
    <name evidence="4" type="ORF">C7448_106166</name>
</gene>
<dbReference type="GO" id="GO:0005829">
    <property type="term" value="C:cytosol"/>
    <property type="evidence" value="ECO:0007669"/>
    <property type="project" value="TreeGrafter"/>
</dbReference>
<dbReference type="EMBL" id="QUNS01000006">
    <property type="protein sequence ID" value="REH47545.1"/>
    <property type="molecule type" value="Genomic_DNA"/>
</dbReference>
<dbReference type="InterPro" id="IPR035901">
    <property type="entry name" value="GIY-YIG_endonuc_sf"/>
</dbReference>
<dbReference type="OrthoDB" id="9803913at2"/>
<dbReference type="InterPro" id="IPR013520">
    <property type="entry name" value="Ribonucl_H"/>
</dbReference>
<name>A0A3E0HNG8_9FLAO</name>
<comment type="subunit">
    <text evidence="2">DNA polymerase III contains a core (composed of alpha, epsilon and theta chains) that associates with a tau subunit. This core dimerizes to form the POLIII' complex. PolIII' associates with the gamma complex (composed of gamma, delta, delta', psi and chi chains) and with the beta chain to form the complete DNA polymerase III complex.</text>
</comment>
<dbReference type="GO" id="GO:0008408">
    <property type="term" value="F:3'-5' exonuclease activity"/>
    <property type="evidence" value="ECO:0007669"/>
    <property type="project" value="TreeGrafter"/>
</dbReference>
<organism evidence="4 5">
    <name type="scientific">Tenacibaculum gallaicum</name>
    <dbReference type="NCBI Taxonomy" id="561505"/>
    <lineage>
        <taxon>Bacteria</taxon>
        <taxon>Pseudomonadati</taxon>
        <taxon>Bacteroidota</taxon>
        <taxon>Flavobacteriia</taxon>
        <taxon>Flavobacteriales</taxon>
        <taxon>Flavobacteriaceae</taxon>
        <taxon>Tenacibaculum</taxon>
    </lineage>
</organism>
<dbReference type="PANTHER" id="PTHR30231">
    <property type="entry name" value="DNA POLYMERASE III SUBUNIT EPSILON"/>
    <property type="match status" value="1"/>
</dbReference>
<evidence type="ECO:0000256" key="1">
    <source>
        <dbReference type="ARBA" id="ARBA00025483"/>
    </source>
</evidence>
<dbReference type="GO" id="GO:0003677">
    <property type="term" value="F:DNA binding"/>
    <property type="evidence" value="ECO:0007669"/>
    <property type="project" value="InterPro"/>
</dbReference>
<dbReference type="PANTHER" id="PTHR30231:SF41">
    <property type="entry name" value="DNA POLYMERASE III SUBUNIT EPSILON"/>
    <property type="match status" value="1"/>
</dbReference>
<dbReference type="GO" id="GO:0045004">
    <property type="term" value="P:DNA replication proofreading"/>
    <property type="evidence" value="ECO:0007669"/>
    <property type="project" value="TreeGrafter"/>
</dbReference>
<dbReference type="InterPro" id="IPR036397">
    <property type="entry name" value="RNaseH_sf"/>
</dbReference>
<dbReference type="FunFam" id="3.30.420.10:FF:000045">
    <property type="entry name" value="3'-5' exonuclease DinG"/>
    <property type="match status" value="1"/>
</dbReference>
<sequence length="365" mass="42706">MYAILDIETTGGKYNEEGITEIAIYKYDGHQIVDQFISLVNPEKEIQEFVVKLTGINNKMLRNAPKFYEIAKRIVEITQDCFIVAHNANFDYRILRTEFDRLGYAYKRNTLCTVSLSKKLIPESPSHSLGKLCKFLGIPMSDRHRATGDALATIQLFKLLIDKDVEKKIIQQSIKYFDNRHEKFRFQRILDSLPEKEGIFYVHNNEGTIIFIGRGKNVKQETNKLFLKETRKALKVIKRVTKVSYEETGNMLFTRLKYHLELEKLRPKYNIIRKRKITDKNFNHDDMLIIDKGRTPEEHAVILIEKNEVVGYTYTNLAFQENQIPILKSMLTPIENKELAKTIIKNYLLKNKVSKIVRLQVENNL</sequence>
<dbReference type="Gene3D" id="3.40.1440.10">
    <property type="entry name" value="GIY-YIG endonuclease"/>
    <property type="match status" value="1"/>
</dbReference>
<protein>
    <submittedName>
        <fullName evidence="4">DNA polymerase-3 subunit epsilon</fullName>
    </submittedName>
</protein>
<dbReference type="Proteomes" id="UP000256884">
    <property type="component" value="Unassembled WGS sequence"/>
</dbReference>
<dbReference type="InterPro" id="IPR006054">
    <property type="entry name" value="DnaQ"/>
</dbReference>
<evidence type="ECO:0000313" key="5">
    <source>
        <dbReference type="Proteomes" id="UP000256884"/>
    </source>
</evidence>
<dbReference type="RefSeq" id="WP_115901647.1">
    <property type="nucleotide sequence ID" value="NZ_QUNS01000006.1"/>
</dbReference>
<dbReference type="InterPro" id="IPR012337">
    <property type="entry name" value="RNaseH-like_sf"/>
</dbReference>
<feature type="domain" description="Exonuclease" evidence="3">
    <location>
        <begin position="1"/>
        <end position="166"/>
    </location>
</feature>
<comment type="caution">
    <text evidence="4">The sequence shown here is derived from an EMBL/GenBank/DDBJ whole genome shotgun (WGS) entry which is preliminary data.</text>
</comment>
<accession>A0A3E0HNG8</accession>
<dbReference type="Gene3D" id="3.30.420.10">
    <property type="entry name" value="Ribonuclease H-like superfamily/Ribonuclease H"/>
    <property type="match status" value="1"/>
</dbReference>
<dbReference type="SMART" id="SM00479">
    <property type="entry name" value="EXOIII"/>
    <property type="match status" value="1"/>
</dbReference>
<dbReference type="NCBIfam" id="TIGR00573">
    <property type="entry name" value="dnaq"/>
    <property type="match status" value="1"/>
</dbReference>